<accession>A0AAU9IJ24</accession>
<dbReference type="PANTHER" id="PTHR10555">
    <property type="entry name" value="SORTING NEXIN"/>
    <property type="match status" value="1"/>
</dbReference>
<evidence type="ECO:0000313" key="4">
    <source>
        <dbReference type="EMBL" id="CAG9313251.1"/>
    </source>
</evidence>
<organism evidence="4 5">
    <name type="scientific">Blepharisma stoltei</name>
    <dbReference type="NCBI Taxonomy" id="1481888"/>
    <lineage>
        <taxon>Eukaryota</taxon>
        <taxon>Sar</taxon>
        <taxon>Alveolata</taxon>
        <taxon>Ciliophora</taxon>
        <taxon>Postciliodesmatophora</taxon>
        <taxon>Heterotrichea</taxon>
        <taxon>Heterotrichida</taxon>
        <taxon>Blepharismidae</taxon>
        <taxon>Blepharisma</taxon>
    </lineage>
</organism>
<feature type="compositionally biased region" description="Low complexity" evidence="2">
    <location>
        <begin position="1"/>
        <end position="16"/>
    </location>
</feature>
<sequence length="686" mass="79433">MEHKNSSSSLSDISDPSPKDNPKAESPSDFTQASAKNEQIITSTPSLESSSKPTSHETNEQKLEFIKTELNKRNYSSDVFQNYMQSQKSSDLSQWTMSELDELMQEFKVNYLILLETYLASIKNFSSSDDSGSSSDEKENLSIEIGGLESGKYEELPTAPMVRESIRRIGDVPKDTPSDVQIKNEKPVINLEIKDEILEENRPSFIEPIFNVPKEESEEDDIKHNRSATLPNKSKQLEEEFQKRLNRAQSPKSSPESSDEEKNPIQIHVETTPKKEPQKEQVPALYTDVYKVESIWLADNELSMKTCEVIISDPEKNNNVITYTVSTIPLGWVVKRHLNDFLLLRNILITVYPAVYVPPPLPKKLLGKNSDDTVLKHQRFLQRFMHSTISHPLLKRSPFLMEFLKEDDDEEFESFKRQALKAKKPEEVNFMATPDGLAYCDGSDSHEYVKNLSEYLNSAQNIQKSIKRQSNKVEEQLKATSAVIMRLAESVKDLERLQDMLPNNQMSSNTFREFHQVLGSWARSDLERIKTVKEYMSTFFKYAYNEVTPLKDLIKERENWFQNYIKAEKKLVARKDKLWAQGDVNKWEIEVKDLSIDISALQENKELAFQKMLTQETKRVEKIKDMYAFYNYKLQEETLWFLPYSSMRTVKQLAEYAKKETSTAWRLKQAWESFAEKLVQLEGGTK</sequence>
<feature type="domain" description="PX" evidence="3">
    <location>
        <begin position="301"/>
        <end position="411"/>
    </location>
</feature>
<gene>
    <name evidence="4" type="ORF">BSTOLATCC_MIC8524</name>
</gene>
<keyword evidence="5" id="KW-1185">Reference proteome</keyword>
<dbReference type="Proteomes" id="UP001162131">
    <property type="component" value="Unassembled WGS sequence"/>
</dbReference>
<dbReference type="PROSITE" id="PS50195">
    <property type="entry name" value="PX"/>
    <property type="match status" value="1"/>
</dbReference>
<feature type="region of interest" description="Disordered" evidence="2">
    <location>
        <begin position="210"/>
        <end position="264"/>
    </location>
</feature>
<feature type="compositionally biased region" description="Polar residues" evidence="2">
    <location>
        <begin position="28"/>
        <end position="53"/>
    </location>
</feature>
<dbReference type="GO" id="GO:0035091">
    <property type="term" value="F:phosphatidylinositol binding"/>
    <property type="evidence" value="ECO:0007669"/>
    <property type="project" value="InterPro"/>
</dbReference>
<dbReference type="SUPFAM" id="SSF64268">
    <property type="entry name" value="PX domain"/>
    <property type="match status" value="1"/>
</dbReference>
<evidence type="ECO:0000256" key="1">
    <source>
        <dbReference type="SAM" id="Coils"/>
    </source>
</evidence>
<feature type="coiled-coil region" evidence="1">
    <location>
        <begin position="550"/>
        <end position="604"/>
    </location>
</feature>
<dbReference type="CDD" id="cd06093">
    <property type="entry name" value="PX_domain"/>
    <property type="match status" value="1"/>
</dbReference>
<comment type="caution">
    <text evidence="4">The sequence shown here is derived from an EMBL/GenBank/DDBJ whole genome shotgun (WGS) entry which is preliminary data.</text>
</comment>
<dbReference type="InterPro" id="IPR036871">
    <property type="entry name" value="PX_dom_sf"/>
</dbReference>
<dbReference type="Gene3D" id="3.30.1520.10">
    <property type="entry name" value="Phox-like domain"/>
    <property type="match status" value="1"/>
</dbReference>
<protein>
    <recommendedName>
        <fullName evidence="3">PX domain-containing protein</fullName>
    </recommendedName>
</protein>
<dbReference type="InterPro" id="IPR001683">
    <property type="entry name" value="PX_dom"/>
</dbReference>
<name>A0AAU9IJ24_9CILI</name>
<proteinExistence type="predicted"/>
<dbReference type="Pfam" id="PF00787">
    <property type="entry name" value="PX"/>
    <property type="match status" value="1"/>
</dbReference>
<feature type="compositionally biased region" description="Basic and acidic residues" evidence="2">
    <location>
        <begin position="54"/>
        <end position="65"/>
    </location>
</feature>
<feature type="region of interest" description="Disordered" evidence="2">
    <location>
        <begin position="1"/>
        <end position="65"/>
    </location>
</feature>
<dbReference type="SMART" id="SM00312">
    <property type="entry name" value="PX"/>
    <property type="match status" value="1"/>
</dbReference>
<reference evidence="4" key="1">
    <citation type="submission" date="2021-09" db="EMBL/GenBank/DDBJ databases">
        <authorList>
            <consortium name="AG Swart"/>
            <person name="Singh M."/>
            <person name="Singh A."/>
            <person name="Seah K."/>
            <person name="Emmerich C."/>
        </authorList>
    </citation>
    <scope>NUCLEOTIDE SEQUENCE</scope>
    <source>
        <strain evidence="4">ATCC30299</strain>
    </source>
</reference>
<dbReference type="GO" id="GO:0005768">
    <property type="term" value="C:endosome"/>
    <property type="evidence" value="ECO:0007669"/>
    <property type="project" value="TreeGrafter"/>
</dbReference>
<dbReference type="EMBL" id="CAJZBQ010000010">
    <property type="protein sequence ID" value="CAG9313251.1"/>
    <property type="molecule type" value="Genomic_DNA"/>
</dbReference>
<dbReference type="AlphaFoldDB" id="A0AAU9IJ24"/>
<evidence type="ECO:0000259" key="3">
    <source>
        <dbReference type="PROSITE" id="PS50195"/>
    </source>
</evidence>
<evidence type="ECO:0000313" key="5">
    <source>
        <dbReference type="Proteomes" id="UP001162131"/>
    </source>
</evidence>
<keyword evidence="1" id="KW-0175">Coiled coil</keyword>
<evidence type="ECO:0000256" key="2">
    <source>
        <dbReference type="SAM" id="MobiDB-lite"/>
    </source>
</evidence>
<dbReference type="PANTHER" id="PTHR10555:SF170">
    <property type="entry name" value="FI18122P1"/>
    <property type="match status" value="1"/>
</dbReference>